<feature type="compositionally biased region" description="Basic residues" evidence="2">
    <location>
        <begin position="589"/>
        <end position="600"/>
    </location>
</feature>
<organism evidence="4">
    <name type="scientific">Thrips palmi</name>
    <name type="common">Melon thrips</name>
    <dbReference type="NCBI Taxonomy" id="161013"/>
    <lineage>
        <taxon>Eukaryota</taxon>
        <taxon>Metazoa</taxon>
        <taxon>Ecdysozoa</taxon>
        <taxon>Arthropoda</taxon>
        <taxon>Hexapoda</taxon>
        <taxon>Insecta</taxon>
        <taxon>Pterygota</taxon>
        <taxon>Neoptera</taxon>
        <taxon>Paraneoptera</taxon>
        <taxon>Thysanoptera</taxon>
        <taxon>Terebrantia</taxon>
        <taxon>Thripoidea</taxon>
        <taxon>Thripidae</taxon>
        <taxon>Thrips</taxon>
    </lineage>
</organism>
<dbReference type="KEGG" id="tpal:117649866"/>
<dbReference type="Pfam" id="PF02598">
    <property type="entry name" value="Methyltrn_RNA_3"/>
    <property type="match status" value="1"/>
</dbReference>
<evidence type="ECO:0000256" key="2">
    <source>
        <dbReference type="SAM" id="MobiDB-lite"/>
    </source>
</evidence>
<dbReference type="SUPFAM" id="SSF75217">
    <property type="entry name" value="alpha/beta knot"/>
    <property type="match status" value="1"/>
</dbReference>
<accession>A0A6P8ZUF8</accession>
<dbReference type="GO" id="GO:0008168">
    <property type="term" value="F:methyltransferase activity"/>
    <property type="evidence" value="ECO:0007669"/>
    <property type="project" value="UniProtKB-KW"/>
</dbReference>
<dbReference type="CDD" id="cd18086">
    <property type="entry name" value="HsC9orf114-like"/>
    <property type="match status" value="1"/>
</dbReference>
<feature type="compositionally biased region" description="Basic and acidic residues" evidence="2">
    <location>
        <begin position="38"/>
        <end position="56"/>
    </location>
</feature>
<sequence length="611" mass="68142">MPTKGPKEPVPAGFKTWREFHIGKKEIRKRKQEYLVQKLEKQKQKEAEPSAKDTKNKKDKKKPICEEPSTLSIAVPGSILDNAQSVELRTYLAGQIARAACVYKVDEVIVYDDVGIYDRFADKTVESLSDSGEVRPARPCCATLARILQYLECPQYLRKEFFPFHKDLEYAGLLNPLDAPHHMRMQDDERFREGVVLPQPARNGSYVNVGLLKHVKVGIPLQSGIRVTVEMLPTPPEAKRLCGRVVSPSQPQKETGVYWGYSVRLASSLNTVFTECPYKEGYDVSIGTSERGTAVETVSLPSHHHALVVFGGLAGIEAALEADPVLTVDDPALLFDHYLNTCPNQGSRTIRTEEALLISLAELRTKLKPKVQPTIQSKTQESDDDLKDSDSGSDDDFEGNIKEDSNVVGENDSEKPIKDEDISSETCNSHVEVKKRKKRSSVNDSVDSEQNESKKIKSDDSLDNDHNSSAEIGAKIPEKEKRKKKVLVAEETDEAMDVNLEPLHENTQNVKRKKDKRRSKNGEGPSSEGKEVADPSIDVAEEGMTVTSELQNISNVKRKKDKRRHKGLGTDAMEIVKSSEVKGNSINQKKFKKRKGKKKQLAPVSKKFGGK</sequence>
<feature type="compositionally biased region" description="Basic and acidic residues" evidence="2">
    <location>
        <begin position="451"/>
        <end position="468"/>
    </location>
</feature>
<dbReference type="RefSeq" id="XP_034248934.1">
    <property type="nucleotide sequence ID" value="XM_034393043.1"/>
</dbReference>
<feature type="compositionally biased region" description="Polar residues" evidence="2">
    <location>
        <begin position="545"/>
        <end position="555"/>
    </location>
</feature>
<gene>
    <name evidence="4 5" type="primary">LOC117649866</name>
</gene>
<dbReference type="OrthoDB" id="361029at2759"/>
<dbReference type="GeneID" id="117649866"/>
<protein>
    <submittedName>
        <fullName evidence="4 5">Methyltransferase C9orf114</fullName>
    </submittedName>
</protein>
<dbReference type="SUPFAM" id="SSF50249">
    <property type="entry name" value="Nucleic acid-binding proteins"/>
    <property type="match status" value="1"/>
</dbReference>
<dbReference type="PANTHER" id="PTHR12150">
    <property type="entry name" value="CLASS IV SAM-BINDING METHYLTRANSFERASE-RELATED"/>
    <property type="match status" value="1"/>
</dbReference>
<dbReference type="GO" id="GO:0032259">
    <property type="term" value="P:methylation"/>
    <property type="evidence" value="ECO:0007669"/>
    <property type="project" value="UniProtKB-KW"/>
</dbReference>
<dbReference type="Gene3D" id="2.40.50.140">
    <property type="entry name" value="Nucleic acid-binding proteins"/>
    <property type="match status" value="1"/>
</dbReference>
<dbReference type="InterPro" id="IPR003750">
    <property type="entry name" value="Put_MeTrfase-C9orf114-like"/>
</dbReference>
<name>A0A6P8ZUF8_THRPL</name>
<dbReference type="AlphaFoldDB" id="A0A6P8ZUF8"/>
<keyword evidence="4 5" id="KW-0808">Transferase</keyword>
<dbReference type="PANTHER" id="PTHR12150:SF13">
    <property type="entry name" value="METHYLTRANSFERASE C9ORF114-RELATED"/>
    <property type="match status" value="1"/>
</dbReference>
<feature type="region of interest" description="Disordered" evidence="2">
    <location>
        <begin position="38"/>
        <end position="63"/>
    </location>
</feature>
<evidence type="ECO:0000256" key="1">
    <source>
        <dbReference type="ARBA" id="ARBA00009841"/>
    </source>
</evidence>
<dbReference type="InterPro" id="IPR029028">
    <property type="entry name" value="Alpha/beta_knot_MTases"/>
</dbReference>
<feature type="region of interest" description="Disordered" evidence="2">
    <location>
        <begin position="369"/>
        <end position="611"/>
    </location>
</feature>
<evidence type="ECO:0000313" key="4">
    <source>
        <dbReference type="RefSeq" id="XP_034248932.1"/>
    </source>
</evidence>
<feature type="compositionally biased region" description="Basic residues" evidence="2">
    <location>
        <begin position="556"/>
        <end position="567"/>
    </location>
</feature>
<dbReference type="Proteomes" id="UP000515158">
    <property type="component" value="Unplaced"/>
</dbReference>
<dbReference type="RefSeq" id="XP_034248932.1">
    <property type="nucleotide sequence ID" value="XM_034393041.1"/>
</dbReference>
<keyword evidence="4 5" id="KW-0489">Methyltransferase</keyword>
<keyword evidence="3" id="KW-1185">Reference proteome</keyword>
<evidence type="ECO:0000313" key="5">
    <source>
        <dbReference type="RefSeq" id="XP_034248934.1"/>
    </source>
</evidence>
<dbReference type="InterPro" id="IPR012340">
    <property type="entry name" value="NA-bd_OB-fold"/>
</dbReference>
<dbReference type="Gene3D" id="3.40.1280.10">
    <property type="match status" value="1"/>
</dbReference>
<reference evidence="4 5" key="1">
    <citation type="submission" date="2025-04" db="UniProtKB">
        <authorList>
            <consortium name="RefSeq"/>
        </authorList>
    </citation>
    <scope>IDENTIFICATION</scope>
    <source>
        <tissue evidence="4 5">Total insect</tissue>
    </source>
</reference>
<comment type="similarity">
    <text evidence="1">Belongs to the class IV-like SAM-binding methyltransferase superfamily.</text>
</comment>
<evidence type="ECO:0000313" key="3">
    <source>
        <dbReference type="Proteomes" id="UP000515158"/>
    </source>
</evidence>
<feature type="compositionally biased region" description="Basic residues" evidence="2">
    <location>
        <begin position="510"/>
        <end position="519"/>
    </location>
</feature>
<feature type="compositionally biased region" description="Basic and acidic residues" evidence="2">
    <location>
        <begin position="412"/>
        <end position="421"/>
    </location>
</feature>
<proteinExistence type="inferred from homology"/>
<dbReference type="InterPro" id="IPR029026">
    <property type="entry name" value="tRNA_m1G_MTases_N"/>
</dbReference>
<feature type="compositionally biased region" description="Acidic residues" evidence="2">
    <location>
        <begin position="382"/>
        <end position="398"/>
    </location>
</feature>